<reference evidence="3" key="1">
    <citation type="journal article" date="2019" name="Int. J. Syst. Evol. Microbiol.">
        <title>The Global Catalogue of Microorganisms (GCM) 10K type strain sequencing project: providing services to taxonomists for standard genome sequencing and annotation.</title>
        <authorList>
            <consortium name="The Broad Institute Genomics Platform"/>
            <consortium name="The Broad Institute Genome Sequencing Center for Infectious Disease"/>
            <person name="Wu L."/>
            <person name="Ma J."/>
        </authorList>
    </citation>
    <scope>NUCLEOTIDE SEQUENCE [LARGE SCALE GENOMIC DNA]</scope>
    <source>
        <strain evidence="3">GH52</strain>
    </source>
</reference>
<sequence length="159" mass="18460">MNNDGSKQVEPIILLIDGHCNLCHAITRFVIKRDSAKRFRFASIQSKLGQRLLLQGGLATDDLDTFVMVQGNMFYTKSDASLRVFRELKGLWPLLYGCSVVPLFLRNLVYDWIANRRYRWFGRTEVCLLPTAELRSRIIDDIDEVTASEKEADLRRDRY</sequence>
<keyword evidence="1" id="KW-0472">Membrane</keyword>
<dbReference type="PANTHER" id="PTHR33639">
    <property type="entry name" value="THIOL-DISULFIDE OXIDOREDUCTASE DCC"/>
    <property type="match status" value="1"/>
</dbReference>
<evidence type="ECO:0000313" key="2">
    <source>
        <dbReference type="EMBL" id="MFD2115608.1"/>
    </source>
</evidence>
<accession>A0ABW4YIU4</accession>
<protein>
    <submittedName>
        <fullName evidence="2">Thiol-disulfide oxidoreductase DCC family protein</fullName>
    </submittedName>
</protein>
<evidence type="ECO:0000313" key="3">
    <source>
        <dbReference type="Proteomes" id="UP001597362"/>
    </source>
</evidence>
<organism evidence="2 3">
    <name type="scientific">Paenibacillus yanchengensis</name>
    <dbReference type="NCBI Taxonomy" id="2035833"/>
    <lineage>
        <taxon>Bacteria</taxon>
        <taxon>Bacillati</taxon>
        <taxon>Bacillota</taxon>
        <taxon>Bacilli</taxon>
        <taxon>Bacillales</taxon>
        <taxon>Paenibacillaceae</taxon>
        <taxon>Paenibacillus</taxon>
    </lineage>
</organism>
<dbReference type="InterPro" id="IPR007263">
    <property type="entry name" value="DCC1-like"/>
</dbReference>
<dbReference type="Proteomes" id="UP001597362">
    <property type="component" value="Unassembled WGS sequence"/>
</dbReference>
<feature type="transmembrane region" description="Helical" evidence="1">
    <location>
        <begin position="91"/>
        <end position="109"/>
    </location>
</feature>
<comment type="caution">
    <text evidence="2">The sequence shown here is derived from an EMBL/GenBank/DDBJ whole genome shotgun (WGS) entry which is preliminary data.</text>
</comment>
<dbReference type="PANTHER" id="PTHR33639:SF2">
    <property type="entry name" value="DUF393 DOMAIN-CONTAINING PROTEIN"/>
    <property type="match status" value="1"/>
</dbReference>
<keyword evidence="1" id="KW-1133">Transmembrane helix</keyword>
<keyword evidence="3" id="KW-1185">Reference proteome</keyword>
<keyword evidence="1" id="KW-0812">Transmembrane</keyword>
<proteinExistence type="predicted"/>
<dbReference type="RefSeq" id="WP_377770920.1">
    <property type="nucleotide sequence ID" value="NZ_JBHUHO010000020.1"/>
</dbReference>
<dbReference type="Pfam" id="PF04134">
    <property type="entry name" value="DCC1-like"/>
    <property type="match status" value="1"/>
</dbReference>
<evidence type="ECO:0000256" key="1">
    <source>
        <dbReference type="SAM" id="Phobius"/>
    </source>
</evidence>
<dbReference type="EMBL" id="JBHUHO010000020">
    <property type="protein sequence ID" value="MFD2115608.1"/>
    <property type="molecule type" value="Genomic_DNA"/>
</dbReference>
<name>A0ABW4YIU4_9BACL</name>
<gene>
    <name evidence="2" type="ORF">ACFSJH_07685</name>
</gene>
<dbReference type="InterPro" id="IPR052927">
    <property type="entry name" value="DCC_oxidoreductase"/>
</dbReference>